<dbReference type="EMBL" id="HBNR01053111">
    <property type="protein sequence ID" value="CAE4618306.1"/>
    <property type="molecule type" value="Transcribed_RNA"/>
</dbReference>
<dbReference type="AlphaFoldDB" id="A0A7S4RL98"/>
<proteinExistence type="predicted"/>
<feature type="region of interest" description="Disordered" evidence="1">
    <location>
        <begin position="240"/>
        <end position="338"/>
    </location>
</feature>
<feature type="compositionally biased region" description="Low complexity" evidence="1">
    <location>
        <begin position="43"/>
        <end position="64"/>
    </location>
</feature>
<feature type="compositionally biased region" description="Low complexity" evidence="1">
    <location>
        <begin position="322"/>
        <end position="338"/>
    </location>
</feature>
<name>A0A7S4RL98_9DINO</name>
<feature type="compositionally biased region" description="Low complexity" evidence="1">
    <location>
        <begin position="119"/>
        <end position="136"/>
    </location>
</feature>
<feature type="compositionally biased region" description="Low complexity" evidence="1">
    <location>
        <begin position="380"/>
        <end position="391"/>
    </location>
</feature>
<feature type="region of interest" description="Disordered" evidence="1">
    <location>
        <begin position="1"/>
        <end position="66"/>
    </location>
</feature>
<reference evidence="2" key="1">
    <citation type="submission" date="2021-01" db="EMBL/GenBank/DDBJ databases">
        <authorList>
            <person name="Corre E."/>
            <person name="Pelletier E."/>
            <person name="Niang G."/>
            <person name="Scheremetjew M."/>
            <person name="Finn R."/>
            <person name="Kale V."/>
            <person name="Holt S."/>
            <person name="Cochrane G."/>
            <person name="Meng A."/>
            <person name="Brown T."/>
            <person name="Cohen L."/>
        </authorList>
    </citation>
    <scope>NUCLEOTIDE SEQUENCE</scope>
    <source>
        <strain evidence="2">CCMP3105</strain>
    </source>
</reference>
<evidence type="ECO:0000256" key="1">
    <source>
        <dbReference type="SAM" id="MobiDB-lite"/>
    </source>
</evidence>
<feature type="compositionally biased region" description="Low complexity" evidence="1">
    <location>
        <begin position="159"/>
        <end position="182"/>
    </location>
</feature>
<feature type="compositionally biased region" description="Low complexity" evidence="1">
    <location>
        <begin position="255"/>
        <end position="266"/>
    </location>
</feature>
<feature type="compositionally biased region" description="Acidic residues" evidence="1">
    <location>
        <begin position="8"/>
        <end position="38"/>
    </location>
</feature>
<evidence type="ECO:0000313" key="2">
    <source>
        <dbReference type="EMBL" id="CAE4618306.1"/>
    </source>
</evidence>
<sequence>MSTPAVFDGDEVWDFNSSSEEEDIDSDVIFQDGDDDEPPSPRPSAARSSAPPATGSGAPAPTSSDGMAALLGRLRCDNLELRKALVEAQREAEAAAMAFQREQNERRRLQAILEEVARQRAAAEAAAAKESASSRAVPTEPEPHAQLAPVAETEEAEEAPAAVPGPREAASASSSSPAPGGAAEDGQAPRGFEAEERLALERQLVSSKIKCAAAVERVEGLEAILEAYEGQLKALNPNFRPADISQLGRPKQRLPAAASGAAQPGSEVDSNSPHTPGMSPHTPGQSPPNKEKHHKSGKHRIKKWAGRMFKSQGSGHHASSTGEAEAGQAAAAALPAPGEDIARQKEVISCLMDELEKANQKIQKYKSKSSKKKGHHHAEAAASAEGDATVA</sequence>
<feature type="compositionally biased region" description="Basic residues" evidence="1">
    <location>
        <begin position="363"/>
        <end position="376"/>
    </location>
</feature>
<organism evidence="2">
    <name type="scientific">Alexandrium monilatum</name>
    <dbReference type="NCBI Taxonomy" id="311494"/>
    <lineage>
        <taxon>Eukaryota</taxon>
        <taxon>Sar</taxon>
        <taxon>Alveolata</taxon>
        <taxon>Dinophyceae</taxon>
        <taxon>Gonyaulacales</taxon>
        <taxon>Pyrocystaceae</taxon>
        <taxon>Alexandrium</taxon>
    </lineage>
</organism>
<feature type="compositionally biased region" description="Polar residues" evidence="1">
    <location>
        <begin position="311"/>
        <end position="321"/>
    </location>
</feature>
<feature type="compositionally biased region" description="Basic residues" evidence="1">
    <location>
        <begin position="291"/>
        <end position="305"/>
    </location>
</feature>
<feature type="region of interest" description="Disordered" evidence="1">
    <location>
        <begin position="118"/>
        <end position="195"/>
    </location>
</feature>
<accession>A0A7S4RL98</accession>
<gene>
    <name evidence="2" type="ORF">AMON00008_LOCUS37269</name>
</gene>
<feature type="region of interest" description="Disordered" evidence="1">
    <location>
        <begin position="362"/>
        <end position="391"/>
    </location>
</feature>
<protein>
    <submittedName>
        <fullName evidence="2">Uncharacterized protein</fullName>
    </submittedName>
</protein>